<reference evidence="2 3" key="1">
    <citation type="journal article" date="2012" name="Science">
        <title>The Paleozoic origin of enzymatic lignin decomposition reconstructed from 31 fungal genomes.</title>
        <authorList>
            <person name="Floudas D."/>
            <person name="Binder M."/>
            <person name="Riley R."/>
            <person name="Barry K."/>
            <person name="Blanchette R.A."/>
            <person name="Henrissat B."/>
            <person name="Martinez A.T."/>
            <person name="Otillar R."/>
            <person name="Spatafora J.W."/>
            <person name="Yadav J.S."/>
            <person name="Aerts A."/>
            <person name="Benoit I."/>
            <person name="Boyd A."/>
            <person name="Carlson A."/>
            <person name="Copeland A."/>
            <person name="Coutinho P.M."/>
            <person name="de Vries R.P."/>
            <person name="Ferreira P."/>
            <person name="Findley K."/>
            <person name="Foster B."/>
            <person name="Gaskell J."/>
            <person name="Glotzer D."/>
            <person name="Gorecki P."/>
            <person name="Heitman J."/>
            <person name="Hesse C."/>
            <person name="Hori C."/>
            <person name="Igarashi K."/>
            <person name="Jurgens J.A."/>
            <person name="Kallen N."/>
            <person name="Kersten P."/>
            <person name="Kohler A."/>
            <person name="Kuees U."/>
            <person name="Kumar T.K.A."/>
            <person name="Kuo A."/>
            <person name="LaButti K."/>
            <person name="Larrondo L.F."/>
            <person name="Lindquist E."/>
            <person name="Ling A."/>
            <person name="Lombard V."/>
            <person name="Lucas S."/>
            <person name="Lundell T."/>
            <person name="Martin R."/>
            <person name="McLaughlin D.J."/>
            <person name="Morgenstern I."/>
            <person name="Morin E."/>
            <person name="Murat C."/>
            <person name="Nagy L.G."/>
            <person name="Nolan M."/>
            <person name="Ohm R.A."/>
            <person name="Patyshakuliyeva A."/>
            <person name="Rokas A."/>
            <person name="Ruiz-Duenas F.J."/>
            <person name="Sabat G."/>
            <person name="Salamov A."/>
            <person name="Samejima M."/>
            <person name="Schmutz J."/>
            <person name="Slot J.C."/>
            <person name="St John F."/>
            <person name="Stenlid J."/>
            <person name="Sun H."/>
            <person name="Sun S."/>
            <person name="Syed K."/>
            <person name="Tsang A."/>
            <person name="Wiebenga A."/>
            <person name="Young D."/>
            <person name="Pisabarro A."/>
            <person name="Eastwood D.C."/>
            <person name="Martin F."/>
            <person name="Cullen D."/>
            <person name="Grigoriev I.V."/>
            <person name="Hibbett D.S."/>
        </authorList>
    </citation>
    <scope>NUCLEOTIDE SEQUENCE [LARGE SCALE GENOMIC DNA]</scope>
    <source>
        <strain evidence="2 3">ATCC 11539</strain>
    </source>
</reference>
<proteinExistence type="predicted"/>
<dbReference type="HOGENOM" id="CLU_842121_0_0_1"/>
<dbReference type="EMBL" id="KB469298">
    <property type="protein sequence ID" value="EPQ58130.1"/>
    <property type="molecule type" value="Genomic_DNA"/>
</dbReference>
<dbReference type="Proteomes" id="UP000030669">
    <property type="component" value="Unassembled WGS sequence"/>
</dbReference>
<organism evidence="2 3">
    <name type="scientific">Gloeophyllum trabeum (strain ATCC 11539 / FP-39264 / Madison 617)</name>
    <name type="common">Brown rot fungus</name>
    <dbReference type="NCBI Taxonomy" id="670483"/>
    <lineage>
        <taxon>Eukaryota</taxon>
        <taxon>Fungi</taxon>
        <taxon>Dikarya</taxon>
        <taxon>Basidiomycota</taxon>
        <taxon>Agaricomycotina</taxon>
        <taxon>Agaricomycetes</taxon>
        <taxon>Gloeophyllales</taxon>
        <taxon>Gloeophyllaceae</taxon>
        <taxon>Gloeophyllum</taxon>
    </lineage>
</organism>
<keyword evidence="3" id="KW-1185">Reference proteome</keyword>
<dbReference type="RefSeq" id="XP_007863397.1">
    <property type="nucleotide sequence ID" value="XM_007865206.1"/>
</dbReference>
<evidence type="ECO:0000313" key="2">
    <source>
        <dbReference type="EMBL" id="EPQ58130.1"/>
    </source>
</evidence>
<gene>
    <name evidence="2" type="ORF">GLOTRDRAFT_126622</name>
</gene>
<feature type="region of interest" description="Disordered" evidence="1">
    <location>
        <begin position="264"/>
        <end position="330"/>
    </location>
</feature>
<dbReference type="AlphaFoldDB" id="S7RTV9"/>
<evidence type="ECO:0000256" key="1">
    <source>
        <dbReference type="SAM" id="MobiDB-lite"/>
    </source>
</evidence>
<protein>
    <submittedName>
        <fullName evidence="2">Uncharacterized protein</fullName>
    </submittedName>
</protein>
<name>S7RTV9_GLOTA</name>
<dbReference type="KEGG" id="gtr:GLOTRDRAFT_126622"/>
<sequence length="330" mass="36724">MTDNPSEVEDWEHEEIELHPSEYGNFDGQTHCEDHDSAGEYSDCYDCGDYPSFYEHEGGYDPRAYDSESDYDRIADEEGAAERHSQSARWFYGVGSSRRPPARLEGPDTLPKYVDDPNYLLYRSPPPWSVLGEIKPTDGSAGAAERRNEEDLVAVNRTNKKARLAVHMMKDMISKKKAKQIVDVGDSGGSNLAPIQSRNPFRKAPKIADNIAQMRSPATVMEGRPLEMSPNPLAIEPALHELGMEVQSTARVASLPVLRPVSAHKVPALPSPPPTQKKQQGRKPVKEKTPHRPPQRKRGGMGMSSAGGKVDGQKHKQFDWQAWGKPREST</sequence>
<evidence type="ECO:0000313" key="3">
    <source>
        <dbReference type="Proteomes" id="UP000030669"/>
    </source>
</evidence>
<dbReference type="GeneID" id="19301416"/>
<accession>S7RTV9</accession>